<dbReference type="CDD" id="cd00093">
    <property type="entry name" value="HTH_XRE"/>
    <property type="match status" value="1"/>
</dbReference>
<dbReference type="InterPro" id="IPR010982">
    <property type="entry name" value="Lambda_DNA-bd_dom_sf"/>
</dbReference>
<evidence type="ECO:0000313" key="3">
    <source>
        <dbReference type="Proteomes" id="UP000308001"/>
    </source>
</evidence>
<dbReference type="GO" id="GO:0003677">
    <property type="term" value="F:DNA binding"/>
    <property type="evidence" value="ECO:0007669"/>
    <property type="project" value="InterPro"/>
</dbReference>
<dbReference type="PROSITE" id="PS50943">
    <property type="entry name" value="HTH_CROC1"/>
    <property type="match status" value="1"/>
</dbReference>
<name>A0A5R9H3V1_9BACT</name>
<dbReference type="SMART" id="SM00530">
    <property type="entry name" value="HTH_XRE"/>
    <property type="match status" value="1"/>
</dbReference>
<dbReference type="AlphaFoldDB" id="A0A5R9H3V1"/>
<dbReference type="InterPro" id="IPR001387">
    <property type="entry name" value="Cro/C1-type_HTH"/>
</dbReference>
<organism evidence="2 3">
    <name type="scientific">Aliarcobacter thereius</name>
    <dbReference type="NCBI Taxonomy" id="544718"/>
    <lineage>
        <taxon>Bacteria</taxon>
        <taxon>Pseudomonadati</taxon>
        <taxon>Campylobacterota</taxon>
        <taxon>Epsilonproteobacteria</taxon>
        <taxon>Campylobacterales</taxon>
        <taxon>Arcobacteraceae</taxon>
        <taxon>Aliarcobacter</taxon>
    </lineage>
</organism>
<evidence type="ECO:0000313" key="2">
    <source>
        <dbReference type="EMBL" id="TLS71044.1"/>
    </source>
</evidence>
<feature type="domain" description="HTH cro/C1-type" evidence="1">
    <location>
        <begin position="6"/>
        <end position="62"/>
    </location>
</feature>
<dbReference type="Proteomes" id="UP000308001">
    <property type="component" value="Unassembled WGS sequence"/>
</dbReference>
<gene>
    <name evidence="2" type="ORF">FE246_08765</name>
</gene>
<dbReference type="EMBL" id="VBUF01000005">
    <property type="protein sequence ID" value="TLS71044.1"/>
    <property type="molecule type" value="Genomic_DNA"/>
</dbReference>
<accession>A0A5R9H3V1</accession>
<dbReference type="Pfam" id="PF12844">
    <property type="entry name" value="HTH_19"/>
    <property type="match status" value="1"/>
</dbReference>
<protein>
    <submittedName>
        <fullName evidence="2">Helix-turn-helix transcriptional regulator</fullName>
    </submittedName>
</protein>
<comment type="caution">
    <text evidence="2">The sequence shown here is derived from an EMBL/GenBank/DDBJ whole genome shotgun (WGS) entry which is preliminary data.</text>
</comment>
<evidence type="ECO:0000259" key="1">
    <source>
        <dbReference type="PROSITE" id="PS50943"/>
    </source>
</evidence>
<sequence length="118" mass="14165">MIFQRIKELREKLGFSRQDEFAKAIDISFRTYQTYEQGQVKVIPHTFIEKLNKQYNVSFQWLLTGNGSMFENEVGDKENISFKDELINDIQKLSAKRQEYYYHKIKADLIEEELFKNV</sequence>
<dbReference type="Gene3D" id="1.10.260.40">
    <property type="entry name" value="lambda repressor-like DNA-binding domains"/>
    <property type="match status" value="1"/>
</dbReference>
<proteinExistence type="predicted"/>
<dbReference type="SUPFAM" id="SSF47413">
    <property type="entry name" value="lambda repressor-like DNA-binding domains"/>
    <property type="match status" value="1"/>
</dbReference>
<reference evidence="2 3" key="1">
    <citation type="submission" date="2019-05" db="EMBL/GenBank/DDBJ databases">
        <title>Arcobacter cibarius and Arcobacter thereius providing challenges in identification an antibiotic susceptibility and Quinolone resistance.</title>
        <authorList>
            <person name="Busch A."/>
            <person name="Hanel I."/>
            <person name="Hotzel H."/>
            <person name="Tomaso H."/>
        </authorList>
    </citation>
    <scope>NUCLEOTIDE SEQUENCE [LARGE SCALE GENOMIC DNA]</scope>
    <source>
        <strain evidence="2 3">17CS1191_2</strain>
    </source>
</reference>
<dbReference type="RefSeq" id="WP_138140000.1">
    <property type="nucleotide sequence ID" value="NZ_VBUF01000005.1"/>
</dbReference>